<accession>B7N016</accession>
<name>B7N016_ECO81</name>
<proteinExistence type="predicted"/>
<dbReference type="AlphaFoldDB" id="B7N016"/>
<dbReference type="EMBL" id="CU928162">
    <property type="protein sequence ID" value="CAR09684.2"/>
    <property type="molecule type" value="Genomic_DNA"/>
</dbReference>
<dbReference type="KEGG" id="ecq:ECED1_3532"/>
<sequence>MFTARRASFLRTVCSFIRKNQTGGFMYSRFITGYWHLQSQSALLAHLCQLEGELAILRAWQRLGITPVPEDEDEPSPLYSILWDVGEALGWLLYDLEMENVPAPGTIFHEVLDRVMSLGHETEHSIWADSISTGKRYAAIPDAF</sequence>
<evidence type="ECO:0000313" key="2">
    <source>
        <dbReference type="Proteomes" id="UP000000748"/>
    </source>
</evidence>
<protein>
    <submittedName>
        <fullName evidence="1">Uncharacterized protein</fullName>
    </submittedName>
</protein>
<dbReference type="Proteomes" id="UP000000748">
    <property type="component" value="Chromosome"/>
</dbReference>
<reference evidence="2" key="1">
    <citation type="journal article" date="2009" name="PLoS Genet.">
        <title>Organised genome dynamics in the Escherichia coli species results in highly diverse adaptive paths.</title>
        <authorList>
            <person name="Touchon M."/>
            <person name="Hoede C."/>
            <person name="Tenaillon O."/>
            <person name="Barbe V."/>
            <person name="Baeriswyl S."/>
            <person name="Bidet P."/>
            <person name="Bingen E."/>
            <person name="Bonacorsi S."/>
            <person name="Bouchier C."/>
            <person name="Bouvet O."/>
            <person name="Calteau A."/>
            <person name="Chiapello H."/>
            <person name="Clermont O."/>
            <person name="Cruveiller S."/>
            <person name="Danchin A."/>
            <person name="Diard M."/>
            <person name="Dossat C."/>
            <person name="Karoui M.E."/>
            <person name="Frapy E."/>
            <person name="Garry L."/>
            <person name="Ghigo J.M."/>
            <person name="Gilles A.M."/>
            <person name="Johnson J."/>
            <person name="Le Bouguenec C."/>
            <person name="Lescat M."/>
            <person name="Mangenot S."/>
            <person name="Martinez-Jehanne V."/>
            <person name="Matic I."/>
            <person name="Nassif X."/>
            <person name="Oztas S."/>
            <person name="Petit M.A."/>
            <person name="Pichon C."/>
            <person name="Rouy Z."/>
            <person name="Ruf C.S."/>
            <person name="Schneider D."/>
            <person name="Tourret J."/>
            <person name="Vacherie B."/>
            <person name="Vallenet D."/>
            <person name="Medigue C."/>
            <person name="Rocha E.P.C."/>
            <person name="Denamur E."/>
        </authorList>
    </citation>
    <scope>NUCLEOTIDE SEQUENCE [LARGE SCALE GENOMIC DNA]</scope>
    <source>
        <strain evidence="2">ED1a</strain>
    </source>
</reference>
<gene>
    <name evidence="1" type="ordered locus">ECED1_3532</name>
</gene>
<evidence type="ECO:0000313" key="1">
    <source>
        <dbReference type="EMBL" id="CAR09684.2"/>
    </source>
</evidence>
<organism evidence="1 2">
    <name type="scientific">Escherichia coli O81 (strain ED1a)</name>
    <dbReference type="NCBI Taxonomy" id="585397"/>
    <lineage>
        <taxon>Bacteria</taxon>
        <taxon>Pseudomonadati</taxon>
        <taxon>Pseudomonadota</taxon>
        <taxon>Gammaproteobacteria</taxon>
        <taxon>Enterobacterales</taxon>
        <taxon>Enterobacteriaceae</taxon>
        <taxon>Escherichia</taxon>
    </lineage>
</organism>
<dbReference type="HOGENOM" id="CLU_145955_1_0_6"/>